<accession>A0A656HIJ5</accession>
<keyword evidence="1" id="KW-0732">Signal</keyword>
<dbReference type="Proteomes" id="UP000005317">
    <property type="component" value="Unassembled WGS sequence"/>
</dbReference>
<name>A0A656HIJ5_THINJ</name>
<dbReference type="AlphaFoldDB" id="A0A656HIJ5"/>
<protein>
    <recommendedName>
        <fullName evidence="4">Sulfur reduction protein DsrJ</fullName>
    </recommendedName>
</protein>
<dbReference type="InterPro" id="IPR036280">
    <property type="entry name" value="Multihaem_cyt_sf"/>
</dbReference>
<evidence type="ECO:0000313" key="3">
    <source>
        <dbReference type="Proteomes" id="UP000005317"/>
    </source>
</evidence>
<reference evidence="3" key="1">
    <citation type="journal article" date="2011" name="Stand. Genomic Sci.">
        <title>Genome sequence of the filamentous, gliding Thiothrix nivea neotype strain (JP2(T)).</title>
        <authorList>
            <person name="Lapidus A."/>
            <person name="Nolan M."/>
            <person name="Lucas S."/>
            <person name="Glavina Del Rio T."/>
            <person name="Tice H."/>
            <person name="Cheng J.F."/>
            <person name="Tapia R."/>
            <person name="Han C."/>
            <person name="Goodwin L."/>
            <person name="Pitluck S."/>
            <person name="Liolios K."/>
            <person name="Pagani I."/>
            <person name="Ivanova N."/>
            <person name="Huntemann M."/>
            <person name="Mavromatis K."/>
            <person name="Mikhailova N."/>
            <person name="Pati A."/>
            <person name="Chen A."/>
            <person name="Palaniappan K."/>
            <person name="Land M."/>
            <person name="Brambilla E.M."/>
            <person name="Rohde M."/>
            <person name="Abt B."/>
            <person name="Verbarg S."/>
            <person name="Goker M."/>
            <person name="Bristow J."/>
            <person name="Eisen J.A."/>
            <person name="Markowitz V."/>
            <person name="Hugenholtz P."/>
            <person name="Kyrpides N.C."/>
            <person name="Klenk H.P."/>
            <person name="Woyke T."/>
        </authorList>
    </citation>
    <scope>NUCLEOTIDE SEQUENCE [LARGE SCALE GENOMIC DNA]</scope>
    <source>
        <strain evidence="3">ATCC 35100 / DSM 5205 / JP2</strain>
    </source>
</reference>
<dbReference type="OrthoDB" id="9790557at2"/>
<feature type="chain" id="PRO_5025057394" description="Sulfur reduction protein DsrJ" evidence="1">
    <location>
        <begin position="18"/>
        <end position="175"/>
    </location>
</feature>
<sequence precursor="true">MTSKFSKVILASALAFAALLAGCSKAPTEADLNLATAKQKAEECVEPENMIRTKHMDFLMHQRDATVIEGIRTKQHSLKECINCHVSPTKQDGSPLHYGDKEHFCTTCHAAVGQKIDCFQCHADRPQVDQNPNYQHAVGSAEGHHFTQGVANAPAPTAAEVQMVTQQPQQQGAAQ</sequence>
<proteinExistence type="predicted"/>
<gene>
    <name evidence="2" type="ORF">Thini_3775</name>
</gene>
<dbReference type="SUPFAM" id="SSF48695">
    <property type="entry name" value="Multiheme cytochromes"/>
    <property type="match status" value="1"/>
</dbReference>
<evidence type="ECO:0008006" key="4">
    <source>
        <dbReference type="Google" id="ProtNLM"/>
    </source>
</evidence>
<dbReference type="RefSeq" id="WP_002710154.1">
    <property type="nucleotide sequence ID" value="NZ_JH651384.1"/>
</dbReference>
<dbReference type="PROSITE" id="PS51257">
    <property type="entry name" value="PROKAR_LIPOPROTEIN"/>
    <property type="match status" value="1"/>
</dbReference>
<evidence type="ECO:0000313" key="2">
    <source>
        <dbReference type="EMBL" id="EIJ36277.1"/>
    </source>
</evidence>
<keyword evidence="3" id="KW-1185">Reference proteome</keyword>
<feature type="signal peptide" evidence="1">
    <location>
        <begin position="1"/>
        <end position="17"/>
    </location>
</feature>
<organism evidence="2 3">
    <name type="scientific">Thiothrix nivea (strain ATCC 35100 / DSM 5205 / JP2)</name>
    <dbReference type="NCBI Taxonomy" id="870187"/>
    <lineage>
        <taxon>Bacteria</taxon>
        <taxon>Pseudomonadati</taxon>
        <taxon>Pseudomonadota</taxon>
        <taxon>Gammaproteobacteria</taxon>
        <taxon>Thiotrichales</taxon>
        <taxon>Thiotrichaceae</taxon>
        <taxon>Thiothrix</taxon>
    </lineage>
</organism>
<evidence type="ECO:0000256" key="1">
    <source>
        <dbReference type="SAM" id="SignalP"/>
    </source>
</evidence>
<dbReference type="EMBL" id="JH651384">
    <property type="protein sequence ID" value="EIJ36277.1"/>
    <property type="molecule type" value="Genomic_DNA"/>
</dbReference>